<dbReference type="Proteomes" id="UP000887575">
    <property type="component" value="Unassembled WGS sequence"/>
</dbReference>
<dbReference type="WBParaSite" id="MBELARI_LOCUS6258">
    <property type="protein sequence ID" value="MBELARI_LOCUS6258"/>
    <property type="gene ID" value="MBELARI_LOCUS6258"/>
</dbReference>
<proteinExistence type="predicted"/>
<dbReference type="AlphaFoldDB" id="A0AAF3FGR5"/>
<keyword evidence="2" id="KW-0812">Transmembrane</keyword>
<evidence type="ECO:0000256" key="2">
    <source>
        <dbReference type="SAM" id="Phobius"/>
    </source>
</evidence>
<sequence>MLSSVLVAVLIPGFFLLSVANRLYPDHITKFSSFEDLLYIPEYLAKAAITFFLGWLSLMVYGDLVLPAVNSSFQLIFSLTHTEETIANAPSEINNQHEHKEATFELPADSNSNDQPEPIVSKKSSFMNRDERNDSGIGLDEY</sequence>
<protein>
    <submittedName>
        <fullName evidence="4">Uncharacterized protein</fullName>
    </submittedName>
</protein>
<feature type="region of interest" description="Disordered" evidence="1">
    <location>
        <begin position="97"/>
        <end position="142"/>
    </location>
</feature>
<keyword evidence="3" id="KW-1185">Reference proteome</keyword>
<evidence type="ECO:0000313" key="3">
    <source>
        <dbReference type="Proteomes" id="UP000887575"/>
    </source>
</evidence>
<name>A0AAF3FGR5_9BILA</name>
<keyword evidence="2" id="KW-1133">Transmembrane helix</keyword>
<reference evidence="4" key="1">
    <citation type="submission" date="2024-02" db="UniProtKB">
        <authorList>
            <consortium name="WormBaseParasite"/>
        </authorList>
    </citation>
    <scope>IDENTIFICATION</scope>
</reference>
<feature type="transmembrane region" description="Helical" evidence="2">
    <location>
        <begin position="44"/>
        <end position="66"/>
    </location>
</feature>
<organism evidence="3 4">
    <name type="scientific">Mesorhabditis belari</name>
    <dbReference type="NCBI Taxonomy" id="2138241"/>
    <lineage>
        <taxon>Eukaryota</taxon>
        <taxon>Metazoa</taxon>
        <taxon>Ecdysozoa</taxon>
        <taxon>Nematoda</taxon>
        <taxon>Chromadorea</taxon>
        <taxon>Rhabditida</taxon>
        <taxon>Rhabditina</taxon>
        <taxon>Rhabditomorpha</taxon>
        <taxon>Rhabditoidea</taxon>
        <taxon>Rhabditidae</taxon>
        <taxon>Mesorhabditinae</taxon>
        <taxon>Mesorhabditis</taxon>
    </lineage>
</organism>
<evidence type="ECO:0000256" key="1">
    <source>
        <dbReference type="SAM" id="MobiDB-lite"/>
    </source>
</evidence>
<evidence type="ECO:0000313" key="4">
    <source>
        <dbReference type="WBParaSite" id="MBELARI_LOCUS6258"/>
    </source>
</evidence>
<keyword evidence="2" id="KW-0472">Membrane</keyword>
<accession>A0AAF3FGR5</accession>